<dbReference type="SUPFAM" id="SSF57667">
    <property type="entry name" value="beta-beta-alpha zinc fingers"/>
    <property type="match status" value="1"/>
</dbReference>
<comment type="subcellular location">
    <subcellularLocation>
        <location evidence="1">Nucleus</location>
    </subcellularLocation>
</comment>
<feature type="domain" description="C2H2-type" evidence="8">
    <location>
        <begin position="47"/>
        <end position="74"/>
    </location>
</feature>
<protein>
    <recommendedName>
        <fullName evidence="8">C2H2-type domain-containing protein</fullName>
    </recommendedName>
</protein>
<sequence>MLWSISGLLQRFRSNVQQLSFGSRTSTVKSRSFLASSKSVPELGAGNCCSVCQKSFSTPGSLKRHMELHMFQRKNFVCQICGKRFSWKTDWSNHVRLKHNVA</sequence>
<keyword evidence="4 7" id="KW-0863">Zinc-finger</keyword>
<dbReference type="AlphaFoldDB" id="A0AAV4QJW2"/>
<dbReference type="PROSITE" id="PS50157">
    <property type="entry name" value="ZINC_FINGER_C2H2_2"/>
    <property type="match status" value="2"/>
</dbReference>
<evidence type="ECO:0000256" key="6">
    <source>
        <dbReference type="ARBA" id="ARBA00023242"/>
    </source>
</evidence>
<dbReference type="PANTHER" id="PTHR24394">
    <property type="entry name" value="ZINC FINGER PROTEIN"/>
    <property type="match status" value="1"/>
</dbReference>
<keyword evidence="5" id="KW-0862">Zinc</keyword>
<evidence type="ECO:0000256" key="2">
    <source>
        <dbReference type="ARBA" id="ARBA00022723"/>
    </source>
</evidence>
<dbReference type="PROSITE" id="PS00028">
    <property type="entry name" value="ZINC_FINGER_C2H2_1"/>
    <property type="match status" value="2"/>
</dbReference>
<gene>
    <name evidence="9" type="ORF">CDAR_535101</name>
</gene>
<dbReference type="EMBL" id="BPLQ01004584">
    <property type="protein sequence ID" value="GIY09149.1"/>
    <property type="molecule type" value="Genomic_DNA"/>
</dbReference>
<keyword evidence="3" id="KW-0677">Repeat</keyword>
<dbReference type="FunFam" id="3.30.160.60:FF:000264">
    <property type="entry name" value="Zinc finger protein 236"/>
    <property type="match status" value="1"/>
</dbReference>
<organism evidence="9 10">
    <name type="scientific">Caerostris darwini</name>
    <dbReference type="NCBI Taxonomy" id="1538125"/>
    <lineage>
        <taxon>Eukaryota</taxon>
        <taxon>Metazoa</taxon>
        <taxon>Ecdysozoa</taxon>
        <taxon>Arthropoda</taxon>
        <taxon>Chelicerata</taxon>
        <taxon>Arachnida</taxon>
        <taxon>Araneae</taxon>
        <taxon>Araneomorphae</taxon>
        <taxon>Entelegynae</taxon>
        <taxon>Araneoidea</taxon>
        <taxon>Araneidae</taxon>
        <taxon>Caerostris</taxon>
    </lineage>
</organism>
<keyword evidence="10" id="KW-1185">Reference proteome</keyword>
<dbReference type="GO" id="GO:0000981">
    <property type="term" value="F:DNA-binding transcription factor activity, RNA polymerase II-specific"/>
    <property type="evidence" value="ECO:0007669"/>
    <property type="project" value="TreeGrafter"/>
</dbReference>
<evidence type="ECO:0000256" key="1">
    <source>
        <dbReference type="ARBA" id="ARBA00004123"/>
    </source>
</evidence>
<dbReference type="GO" id="GO:0008270">
    <property type="term" value="F:zinc ion binding"/>
    <property type="evidence" value="ECO:0007669"/>
    <property type="project" value="UniProtKB-KW"/>
</dbReference>
<evidence type="ECO:0000313" key="10">
    <source>
        <dbReference type="Proteomes" id="UP001054837"/>
    </source>
</evidence>
<reference evidence="9 10" key="1">
    <citation type="submission" date="2021-06" db="EMBL/GenBank/DDBJ databases">
        <title>Caerostris darwini draft genome.</title>
        <authorList>
            <person name="Kono N."/>
            <person name="Arakawa K."/>
        </authorList>
    </citation>
    <scope>NUCLEOTIDE SEQUENCE [LARGE SCALE GENOMIC DNA]</scope>
</reference>
<keyword evidence="2" id="KW-0479">Metal-binding</keyword>
<evidence type="ECO:0000256" key="7">
    <source>
        <dbReference type="PROSITE-ProRule" id="PRU00042"/>
    </source>
</evidence>
<comment type="caution">
    <text evidence="9">The sequence shown here is derived from an EMBL/GenBank/DDBJ whole genome shotgun (WGS) entry which is preliminary data.</text>
</comment>
<name>A0AAV4QJW2_9ARAC</name>
<evidence type="ECO:0000313" key="9">
    <source>
        <dbReference type="EMBL" id="GIY09149.1"/>
    </source>
</evidence>
<dbReference type="GO" id="GO:0005634">
    <property type="term" value="C:nucleus"/>
    <property type="evidence" value="ECO:0007669"/>
    <property type="project" value="UniProtKB-SubCell"/>
</dbReference>
<dbReference type="Gene3D" id="3.30.160.60">
    <property type="entry name" value="Classic Zinc Finger"/>
    <property type="match status" value="2"/>
</dbReference>
<evidence type="ECO:0000256" key="5">
    <source>
        <dbReference type="ARBA" id="ARBA00022833"/>
    </source>
</evidence>
<proteinExistence type="predicted"/>
<keyword evidence="6" id="KW-0539">Nucleus</keyword>
<evidence type="ECO:0000256" key="3">
    <source>
        <dbReference type="ARBA" id="ARBA00022737"/>
    </source>
</evidence>
<feature type="domain" description="C2H2-type" evidence="8">
    <location>
        <begin position="76"/>
        <end position="102"/>
    </location>
</feature>
<evidence type="ECO:0000256" key="4">
    <source>
        <dbReference type="ARBA" id="ARBA00022771"/>
    </source>
</evidence>
<accession>A0AAV4QJW2</accession>
<dbReference type="Pfam" id="PF00096">
    <property type="entry name" value="zf-C2H2"/>
    <property type="match status" value="2"/>
</dbReference>
<dbReference type="SMART" id="SM00355">
    <property type="entry name" value="ZnF_C2H2"/>
    <property type="match status" value="2"/>
</dbReference>
<dbReference type="InterPro" id="IPR013087">
    <property type="entry name" value="Znf_C2H2_type"/>
</dbReference>
<evidence type="ECO:0000259" key="8">
    <source>
        <dbReference type="PROSITE" id="PS50157"/>
    </source>
</evidence>
<dbReference type="Proteomes" id="UP001054837">
    <property type="component" value="Unassembled WGS sequence"/>
</dbReference>
<dbReference type="InterPro" id="IPR036236">
    <property type="entry name" value="Znf_C2H2_sf"/>
</dbReference>
<dbReference type="PANTHER" id="PTHR24394:SF41">
    <property type="entry name" value="ZINC FINGER AND BTB DOMAIN CONTAINING 11"/>
    <property type="match status" value="1"/>
</dbReference>